<dbReference type="Proteomes" id="UP000040453">
    <property type="component" value="Unassembled WGS sequence"/>
</dbReference>
<dbReference type="PROSITE" id="PS00893">
    <property type="entry name" value="NUDIX_BOX"/>
    <property type="match status" value="1"/>
</dbReference>
<organism evidence="5 6">
    <name type="scientific">Oceanobacillus oncorhynchi</name>
    <dbReference type="NCBI Taxonomy" id="545501"/>
    <lineage>
        <taxon>Bacteria</taxon>
        <taxon>Bacillati</taxon>
        <taxon>Bacillota</taxon>
        <taxon>Bacilli</taxon>
        <taxon>Bacillales</taxon>
        <taxon>Bacillaceae</taxon>
        <taxon>Oceanobacillus</taxon>
    </lineage>
</organism>
<dbReference type="Pfam" id="PF00293">
    <property type="entry name" value="NUDIX"/>
    <property type="match status" value="1"/>
</dbReference>
<feature type="domain" description="Nudix hydrolase" evidence="4">
    <location>
        <begin position="1"/>
        <end position="130"/>
    </location>
</feature>
<reference evidence="5 6" key="1">
    <citation type="submission" date="2014-11" db="EMBL/GenBank/DDBJ databases">
        <authorList>
            <person name="Urmite Genomes Urmite Genomes"/>
        </authorList>
    </citation>
    <scope>NUCLEOTIDE SEQUENCE [LARGE SCALE GENOMIC DNA]</scope>
    <source>
        <strain evidence="5 6">Oc5</strain>
    </source>
</reference>
<dbReference type="PANTHER" id="PTHR43046">
    <property type="entry name" value="GDP-MANNOSE MANNOSYL HYDROLASE"/>
    <property type="match status" value="1"/>
</dbReference>
<evidence type="ECO:0000259" key="4">
    <source>
        <dbReference type="PROSITE" id="PS51462"/>
    </source>
</evidence>
<evidence type="ECO:0000256" key="1">
    <source>
        <dbReference type="ARBA" id="ARBA00001946"/>
    </source>
</evidence>
<dbReference type="InterPro" id="IPR020084">
    <property type="entry name" value="NUDIX_hydrolase_CS"/>
</dbReference>
<dbReference type="GO" id="GO:0016787">
    <property type="term" value="F:hydrolase activity"/>
    <property type="evidence" value="ECO:0007669"/>
    <property type="project" value="UniProtKB-KW"/>
</dbReference>
<dbReference type="Gene3D" id="3.90.79.10">
    <property type="entry name" value="Nucleoside Triphosphate Pyrophosphohydrolase"/>
    <property type="match status" value="1"/>
</dbReference>
<dbReference type="RefSeq" id="WP_042531331.1">
    <property type="nucleotide sequence ID" value="NZ_CAXOIH010000009.1"/>
</dbReference>
<keyword evidence="2 3" id="KW-0378">Hydrolase</keyword>
<dbReference type="PRINTS" id="PR00502">
    <property type="entry name" value="NUDIXFAMILY"/>
</dbReference>
<accession>A0A0A1M980</accession>
<dbReference type="OrthoDB" id="511483at2"/>
<evidence type="ECO:0000313" key="6">
    <source>
        <dbReference type="Proteomes" id="UP000040453"/>
    </source>
</evidence>
<evidence type="ECO:0000313" key="5">
    <source>
        <dbReference type="EMBL" id="CEI81890.1"/>
    </source>
</evidence>
<dbReference type="STRING" id="545501.BN997_01745"/>
<proteinExistence type="inferred from homology"/>
<evidence type="ECO:0000256" key="3">
    <source>
        <dbReference type="RuleBase" id="RU003476"/>
    </source>
</evidence>
<dbReference type="InterPro" id="IPR015797">
    <property type="entry name" value="NUDIX_hydrolase-like_dom_sf"/>
</dbReference>
<sequence length="131" mass="15102">MRRRSAAVIIENRKVALIKRTREQRRYYVFPGGGIEDGENPEQAAVREVYEELGVHVRIIKLFDTINFDGKQYYFAAEIISGEFATGLGEEYTNSSRNRGTYQPVWIGLDELIYLDVRPGEIVEKLIDKQS</sequence>
<dbReference type="PANTHER" id="PTHR43046:SF14">
    <property type="entry name" value="MUTT_NUDIX FAMILY PROTEIN"/>
    <property type="match status" value="1"/>
</dbReference>
<gene>
    <name evidence="5" type="primary">rppH_1</name>
    <name evidence="5" type="ORF">BN997_01745</name>
</gene>
<dbReference type="InterPro" id="IPR000086">
    <property type="entry name" value="NUDIX_hydrolase_dom"/>
</dbReference>
<evidence type="ECO:0000256" key="2">
    <source>
        <dbReference type="ARBA" id="ARBA00022801"/>
    </source>
</evidence>
<comment type="similarity">
    <text evidence="3">Belongs to the Nudix hydrolase family.</text>
</comment>
<protein>
    <submittedName>
        <fullName evidence="5">RNA pyrophosphohydrolase</fullName>
    </submittedName>
</protein>
<dbReference type="SUPFAM" id="SSF55811">
    <property type="entry name" value="Nudix"/>
    <property type="match status" value="1"/>
</dbReference>
<dbReference type="EMBL" id="CDGG01000001">
    <property type="protein sequence ID" value="CEI81890.1"/>
    <property type="molecule type" value="Genomic_DNA"/>
</dbReference>
<name>A0A0A1M980_9BACI</name>
<dbReference type="PROSITE" id="PS51462">
    <property type="entry name" value="NUDIX"/>
    <property type="match status" value="1"/>
</dbReference>
<dbReference type="InterPro" id="IPR020476">
    <property type="entry name" value="Nudix_hydrolase"/>
</dbReference>
<comment type="cofactor">
    <cofactor evidence="1">
        <name>Mg(2+)</name>
        <dbReference type="ChEBI" id="CHEBI:18420"/>
    </cofactor>
</comment>
<dbReference type="CDD" id="cd04669">
    <property type="entry name" value="NUDIX_Hydrolase"/>
    <property type="match status" value="1"/>
</dbReference>
<dbReference type="AlphaFoldDB" id="A0A0A1M980"/>
<keyword evidence="6" id="KW-1185">Reference proteome</keyword>